<keyword evidence="1" id="KW-0812">Transmembrane</keyword>
<reference evidence="3 4" key="1">
    <citation type="journal article" date="2017" name="Environ. Microbiol.">
        <title>Decay of the glycolytic pathway and adaptation to intranuclear parasitism within Enterocytozoonidae microsporidia.</title>
        <authorList>
            <person name="Wiredu Boakye D."/>
            <person name="Jaroenlak P."/>
            <person name="Prachumwat A."/>
            <person name="Williams T.A."/>
            <person name="Bateman K.S."/>
            <person name="Itsathitphaisarn O."/>
            <person name="Sritunyalucksana K."/>
            <person name="Paszkiewicz K.H."/>
            <person name="Moore K.A."/>
            <person name="Stentiford G.D."/>
            <person name="Williams B.A."/>
        </authorList>
    </citation>
    <scope>NUCLEOTIDE SEQUENCE [LARGE SCALE GENOMIC DNA]</scope>
    <source>
        <strain evidence="3 4">GB1</strain>
    </source>
</reference>
<organism evidence="3 4">
    <name type="scientific">Enterospora canceri</name>
    <dbReference type="NCBI Taxonomy" id="1081671"/>
    <lineage>
        <taxon>Eukaryota</taxon>
        <taxon>Fungi</taxon>
        <taxon>Fungi incertae sedis</taxon>
        <taxon>Microsporidia</taxon>
        <taxon>Enterocytozoonidae</taxon>
        <taxon>Enterospora</taxon>
    </lineage>
</organism>
<dbReference type="VEuPathDB" id="MicrosporidiaDB:ECANGB1_236"/>
<dbReference type="OrthoDB" id="10619523at2759"/>
<dbReference type="GO" id="GO:0016887">
    <property type="term" value="F:ATP hydrolysis activity"/>
    <property type="evidence" value="ECO:0007669"/>
    <property type="project" value="InterPro"/>
</dbReference>
<dbReference type="AlphaFoldDB" id="A0A1Y1S887"/>
<feature type="transmembrane region" description="Helical" evidence="1">
    <location>
        <begin position="60"/>
        <end position="85"/>
    </location>
</feature>
<dbReference type="GO" id="GO:0005524">
    <property type="term" value="F:ATP binding"/>
    <property type="evidence" value="ECO:0007669"/>
    <property type="project" value="InterPro"/>
</dbReference>
<keyword evidence="1" id="KW-1133">Transmembrane helix</keyword>
<sequence>MKLVQNFKKAINILRFLLSTHSNIGFILFIIGVELVYVFVGRILENVRDEFLSKKTERWFVYFIMPLACNEAMLILIELIVELFIHSIRNSVYREIIKCIIYSDKNENIHHFRVQSNATLEFIRNRFKIGILMGQYVSIFRLIRHKWIFGALLGVYWCISVLFVLCRVHFRKKKVEANASQVQHLQEALRLRNILTIHNSREFISKKYLDLPEYDHQLILVTEFHTLFNRLMIYSAEILRAFRRMNIDQNTATIDTICDNVGFFICCGILGTVVSDAVSDFRLIPTEFNSKSRLSNQVKSAKIDVDEQYNNEVAVLSTETLLNDKSIAYNLNNNGNVSCKKQFRKQLATHGFSGLFCEILGLKSIDEIYRMKPERLSYGQRKTVAIFRTLLTKAKVYILHRPFTGIDPKYHLRLTNVFDNYNSVITE</sequence>
<evidence type="ECO:0000313" key="4">
    <source>
        <dbReference type="Proteomes" id="UP000192639"/>
    </source>
</evidence>
<evidence type="ECO:0000256" key="1">
    <source>
        <dbReference type="SAM" id="Phobius"/>
    </source>
</evidence>
<evidence type="ECO:0000313" key="3">
    <source>
        <dbReference type="EMBL" id="ORD94658.1"/>
    </source>
</evidence>
<accession>A0A1Y1S887</accession>
<keyword evidence="1" id="KW-0472">Membrane</keyword>
<name>A0A1Y1S887_9MICR</name>
<dbReference type="Pfam" id="PF00005">
    <property type="entry name" value="ABC_tran"/>
    <property type="match status" value="1"/>
</dbReference>
<dbReference type="Gene3D" id="3.40.50.300">
    <property type="entry name" value="P-loop containing nucleotide triphosphate hydrolases"/>
    <property type="match status" value="1"/>
</dbReference>
<comment type="caution">
    <text evidence="3">The sequence shown here is derived from an EMBL/GenBank/DDBJ whole genome shotgun (WGS) entry which is preliminary data.</text>
</comment>
<feature type="domain" description="ABC transporter" evidence="2">
    <location>
        <begin position="304"/>
        <end position="400"/>
    </location>
</feature>
<feature type="transmembrane region" description="Helical" evidence="1">
    <location>
        <begin position="21"/>
        <end position="40"/>
    </location>
</feature>
<dbReference type="SUPFAM" id="SSF52540">
    <property type="entry name" value="P-loop containing nucleoside triphosphate hydrolases"/>
    <property type="match status" value="1"/>
</dbReference>
<keyword evidence="4" id="KW-1185">Reference proteome</keyword>
<evidence type="ECO:0000259" key="2">
    <source>
        <dbReference type="Pfam" id="PF00005"/>
    </source>
</evidence>
<dbReference type="InterPro" id="IPR003439">
    <property type="entry name" value="ABC_transporter-like_ATP-bd"/>
</dbReference>
<feature type="transmembrane region" description="Helical" evidence="1">
    <location>
        <begin position="147"/>
        <end position="165"/>
    </location>
</feature>
<protein>
    <recommendedName>
        <fullName evidence="2">ABC transporter domain-containing protein</fullName>
    </recommendedName>
</protein>
<dbReference type="InterPro" id="IPR027417">
    <property type="entry name" value="P-loop_NTPase"/>
</dbReference>
<dbReference type="Proteomes" id="UP000192639">
    <property type="component" value="Unassembled WGS sequence"/>
</dbReference>
<proteinExistence type="predicted"/>
<gene>
    <name evidence="3" type="ORF">ECANGB1_236</name>
</gene>
<dbReference type="EMBL" id="LWDP01000012">
    <property type="protein sequence ID" value="ORD94658.1"/>
    <property type="molecule type" value="Genomic_DNA"/>
</dbReference>